<comment type="caution">
    <text evidence="3">The sequence shown here is derived from an EMBL/GenBank/DDBJ whole genome shotgun (WGS) entry which is preliminary data.</text>
</comment>
<organism evidence="3 4">
    <name type="scientific">Xanthomonas cannabis pv. phaseoli</name>
    <dbReference type="NCBI Taxonomy" id="1885902"/>
    <lineage>
        <taxon>Bacteria</taxon>
        <taxon>Pseudomonadati</taxon>
        <taxon>Pseudomonadota</taxon>
        <taxon>Gammaproteobacteria</taxon>
        <taxon>Lysobacterales</taxon>
        <taxon>Lysobacteraceae</taxon>
        <taxon>Xanthomonas</taxon>
    </lineage>
</organism>
<dbReference type="GO" id="GO:0051287">
    <property type="term" value="F:NAD binding"/>
    <property type="evidence" value="ECO:0007669"/>
    <property type="project" value="InterPro"/>
</dbReference>
<sequence>MAQPSKAAATVRASDPEATREARRIFGGRDDLTFCDGAFAVPEGADALVLVTGWKQLRSPDFGKIRQAVKDEVVFDGRNLYDRQEIEAAGLAYYAIGRGRSLHA</sequence>
<accession>A0AB34P5D4</accession>
<dbReference type="SUPFAM" id="SSF52413">
    <property type="entry name" value="UDP-glucose/GDP-mannose dehydrogenase C-terminal domain"/>
    <property type="match status" value="1"/>
</dbReference>
<evidence type="ECO:0000259" key="2">
    <source>
        <dbReference type="SMART" id="SM00984"/>
    </source>
</evidence>
<name>A0AB34P5D4_9XANT</name>
<dbReference type="PANTHER" id="PTHR43750">
    <property type="entry name" value="UDP-GLUCOSE 6-DEHYDROGENASE TUAD"/>
    <property type="match status" value="1"/>
</dbReference>
<dbReference type="Proteomes" id="UP000029879">
    <property type="component" value="Unassembled WGS sequence"/>
</dbReference>
<dbReference type="PANTHER" id="PTHR43750:SF3">
    <property type="entry name" value="UDP-GLUCOSE 6-DEHYDROGENASE TUAD"/>
    <property type="match status" value="1"/>
</dbReference>
<dbReference type="SMART" id="SM00984">
    <property type="entry name" value="UDPG_MGDP_dh_C"/>
    <property type="match status" value="1"/>
</dbReference>
<dbReference type="InterPro" id="IPR014027">
    <property type="entry name" value="UDP-Glc/GDP-Man_DH_C"/>
</dbReference>
<dbReference type="Gene3D" id="3.40.50.720">
    <property type="entry name" value="NAD(P)-binding Rossmann-like Domain"/>
    <property type="match status" value="1"/>
</dbReference>
<feature type="domain" description="UDP-glucose/GDP-mannose dehydrogenase C-terminal" evidence="2">
    <location>
        <begin position="6"/>
        <end position="83"/>
    </location>
</feature>
<dbReference type="AlphaFoldDB" id="A0AB34P5D4"/>
<dbReference type="GO" id="GO:0016616">
    <property type="term" value="F:oxidoreductase activity, acting on the CH-OH group of donors, NAD or NADP as acceptor"/>
    <property type="evidence" value="ECO:0007669"/>
    <property type="project" value="InterPro"/>
</dbReference>
<evidence type="ECO:0000313" key="4">
    <source>
        <dbReference type="Proteomes" id="UP000029879"/>
    </source>
</evidence>
<gene>
    <name evidence="3" type="ORF">NC00_16310</name>
</gene>
<evidence type="ECO:0000313" key="3">
    <source>
        <dbReference type="EMBL" id="KGK56782.1"/>
    </source>
</evidence>
<dbReference type="Pfam" id="PF03720">
    <property type="entry name" value="UDPG_MGDP_dh_C"/>
    <property type="match status" value="1"/>
</dbReference>
<proteinExistence type="predicted"/>
<dbReference type="InterPro" id="IPR036220">
    <property type="entry name" value="UDP-Glc/GDP-Man_DH_C_sf"/>
</dbReference>
<dbReference type="EMBL" id="JRQI01000079">
    <property type="protein sequence ID" value="KGK56782.1"/>
    <property type="molecule type" value="Genomic_DNA"/>
</dbReference>
<evidence type="ECO:0000256" key="1">
    <source>
        <dbReference type="ARBA" id="ARBA00015132"/>
    </source>
</evidence>
<reference evidence="3 4" key="1">
    <citation type="submission" date="2014-10" db="EMBL/GenBank/DDBJ databases">
        <title>Genome sequence of a Xanthomonas strain that is pathogenic on beans.</title>
        <authorList>
            <person name="Aritua V."/>
            <person name="Sapp M."/>
            <person name="Harrison J."/>
            <person name="Smith J."/>
            <person name="Studholme D."/>
        </authorList>
    </citation>
    <scope>NUCLEOTIDE SEQUENCE [LARGE SCALE GENOMIC DNA]</scope>
    <source>
        <strain evidence="3 4">Nyagatare</strain>
    </source>
</reference>
<protein>
    <recommendedName>
        <fullName evidence="1">UDP-glucose 6-dehydrogenase</fullName>
    </recommendedName>
</protein>